<dbReference type="Gene3D" id="3.40.640.10">
    <property type="entry name" value="Type I PLP-dependent aspartate aminotransferase-like (Major domain)"/>
    <property type="match status" value="1"/>
</dbReference>
<name>A0A1Q5TM96_9EURO</name>
<protein>
    <recommendedName>
        <fullName evidence="3">Cystathionine gamma-synthase</fullName>
    </recommendedName>
</protein>
<dbReference type="InterPro" id="IPR015421">
    <property type="entry name" value="PyrdxlP-dep_Trfase_major"/>
</dbReference>
<dbReference type="InterPro" id="IPR051750">
    <property type="entry name" value="Trans-sulfuration_enzymes"/>
</dbReference>
<dbReference type="EMBL" id="MNBE01000639">
    <property type="protein sequence ID" value="OKP01346.1"/>
    <property type="molecule type" value="Genomic_DNA"/>
</dbReference>
<comment type="caution">
    <text evidence="1">The sequence shown here is derived from an EMBL/GenBank/DDBJ whole genome shotgun (WGS) entry which is preliminary data.</text>
</comment>
<dbReference type="PANTHER" id="PTHR42699:SF1">
    <property type="entry name" value="CYSTATHIONINE GAMMA-SYNTHASE-RELATED"/>
    <property type="match status" value="1"/>
</dbReference>
<gene>
    <name evidence="1" type="ORF">PENSUB_7336</name>
</gene>
<dbReference type="PANTHER" id="PTHR42699">
    <property type="match status" value="1"/>
</dbReference>
<reference evidence="1 2" key="1">
    <citation type="submission" date="2016-10" db="EMBL/GenBank/DDBJ databases">
        <title>Genome sequence of the ascomycete fungus Penicillium subrubescens.</title>
        <authorList>
            <person name="De Vries R.P."/>
            <person name="Peng M."/>
            <person name="Dilokpimol A."/>
            <person name="Hilden K."/>
            <person name="Makela M.R."/>
            <person name="Grigoriev I."/>
            <person name="Riley R."/>
            <person name="Granchi Z."/>
        </authorList>
    </citation>
    <scope>NUCLEOTIDE SEQUENCE [LARGE SCALE GENOMIC DNA]</scope>
    <source>
        <strain evidence="1 2">CBS 132785</strain>
    </source>
</reference>
<dbReference type="SUPFAM" id="SSF53383">
    <property type="entry name" value="PLP-dependent transferases"/>
    <property type="match status" value="1"/>
</dbReference>
<keyword evidence="2" id="KW-1185">Reference proteome</keyword>
<evidence type="ECO:0000313" key="2">
    <source>
        <dbReference type="Proteomes" id="UP000186955"/>
    </source>
</evidence>
<dbReference type="AlphaFoldDB" id="A0A1Q5TM96"/>
<dbReference type="STRING" id="1316194.A0A1Q5TM96"/>
<dbReference type="Proteomes" id="UP000186955">
    <property type="component" value="Unassembled WGS sequence"/>
</dbReference>
<evidence type="ECO:0008006" key="3">
    <source>
        <dbReference type="Google" id="ProtNLM"/>
    </source>
</evidence>
<accession>A0A1Q5TM96</accession>
<dbReference type="GO" id="GO:0003962">
    <property type="term" value="F:cystathionine gamma-synthase activity"/>
    <property type="evidence" value="ECO:0007669"/>
    <property type="project" value="TreeGrafter"/>
</dbReference>
<evidence type="ECO:0000313" key="1">
    <source>
        <dbReference type="EMBL" id="OKP01346.1"/>
    </source>
</evidence>
<sequence>MAFHRKLVATGAMGGLTDERRLSTELGASVLERFQVLNTNTACALLPSIPAAQRLITSLTVKGTGHFVSPYIQLFVPSTATRDKNNGREEDDADCRWATFYAMLYHSDLTHEAMSVWRETGDGITSRHAEFALEWFQFLESRCINDSFCARPDLIQDEALGKDLPSLPPAATTAKEVDAIKALLAKSAASDIPGQTPVFPRDVFLYPKGLCGIYAVARCLVPDGLAAESQVVIYGWPYAETVKCVERSGWGRVILYGKGTEADLDDLEKKLVAGERIQVLFCELPSNPQLTSPDLDRIRRLADNYGFVVACGETLGTFVNVDILLPCLPLTASLSVFSATASCSRAVRVSICGDFMNGRG</sequence>
<dbReference type="GO" id="GO:0019346">
    <property type="term" value="P:transsulfuration"/>
    <property type="evidence" value="ECO:0007669"/>
    <property type="project" value="TreeGrafter"/>
</dbReference>
<proteinExistence type="predicted"/>
<dbReference type="InterPro" id="IPR015424">
    <property type="entry name" value="PyrdxlP-dep_Trfase"/>
</dbReference>
<organism evidence="1 2">
    <name type="scientific">Penicillium subrubescens</name>
    <dbReference type="NCBI Taxonomy" id="1316194"/>
    <lineage>
        <taxon>Eukaryota</taxon>
        <taxon>Fungi</taxon>
        <taxon>Dikarya</taxon>
        <taxon>Ascomycota</taxon>
        <taxon>Pezizomycotina</taxon>
        <taxon>Eurotiomycetes</taxon>
        <taxon>Eurotiomycetidae</taxon>
        <taxon>Eurotiales</taxon>
        <taxon>Aspergillaceae</taxon>
        <taxon>Penicillium</taxon>
    </lineage>
</organism>